<protein>
    <submittedName>
        <fullName evidence="1">Uncharacterized protein</fullName>
    </submittedName>
</protein>
<proteinExistence type="predicted"/>
<evidence type="ECO:0000313" key="2">
    <source>
        <dbReference type="Proteomes" id="UP001617213"/>
    </source>
</evidence>
<dbReference type="RefSeq" id="WP_401380059.1">
    <property type="nucleotide sequence ID" value="NZ_JBIUWZ010000003.1"/>
</dbReference>
<sequence length="95" mass="10500">MTRYVGITDDIVKRGQVHLREKGITIDRVEGLQNLSRADARAVEQTLIDYHGLGKDGGTLINKINSISSVKNPTKYEQGLIRGAELLKKAGYEGF</sequence>
<name>A0ABW8DUA9_9PSED</name>
<reference evidence="1 2" key="1">
    <citation type="submission" date="2024-10" db="EMBL/GenBank/DDBJ databases">
        <title>The Natural Products Discovery Center: Release of the First 8490 Sequenced Strains for Exploring Actinobacteria Biosynthetic Diversity.</title>
        <authorList>
            <person name="Kalkreuter E."/>
            <person name="Kautsar S.A."/>
            <person name="Yang D."/>
            <person name="Bader C.D."/>
            <person name="Teijaro C.N."/>
            <person name="Fluegel L."/>
            <person name="Davis C.M."/>
            <person name="Simpson J.R."/>
            <person name="Lauterbach L."/>
            <person name="Steele A.D."/>
            <person name="Gui C."/>
            <person name="Meng S."/>
            <person name="Li G."/>
            <person name="Viehrig K."/>
            <person name="Ye F."/>
            <person name="Su P."/>
            <person name="Kiefer A.F."/>
            <person name="Nichols A."/>
            <person name="Cepeda A.J."/>
            <person name="Yan W."/>
            <person name="Fan B."/>
            <person name="Jiang Y."/>
            <person name="Adhikari A."/>
            <person name="Zheng C.-J."/>
            <person name="Schuster L."/>
            <person name="Cowan T.M."/>
            <person name="Smanski M.J."/>
            <person name="Chevrette M.G."/>
            <person name="De Carvalho L.P.S."/>
            <person name="Shen B."/>
        </authorList>
    </citation>
    <scope>NUCLEOTIDE SEQUENCE [LARGE SCALE GENOMIC DNA]</scope>
    <source>
        <strain evidence="1 2">NPDC087581</strain>
    </source>
</reference>
<gene>
    <name evidence="1" type="ORF">ACIOWJ_03640</name>
</gene>
<dbReference type="Proteomes" id="UP001617213">
    <property type="component" value="Unassembled WGS sequence"/>
</dbReference>
<comment type="caution">
    <text evidence="1">The sequence shown here is derived from an EMBL/GenBank/DDBJ whole genome shotgun (WGS) entry which is preliminary data.</text>
</comment>
<keyword evidence="2" id="KW-1185">Reference proteome</keyword>
<accession>A0ABW8DUA9</accession>
<evidence type="ECO:0000313" key="1">
    <source>
        <dbReference type="EMBL" id="MFJ2677187.1"/>
    </source>
</evidence>
<organism evidence="1 2">
    <name type="scientific">Pseudomonas sivasensis</name>
    <dbReference type="NCBI Taxonomy" id="1880678"/>
    <lineage>
        <taxon>Bacteria</taxon>
        <taxon>Pseudomonadati</taxon>
        <taxon>Pseudomonadota</taxon>
        <taxon>Gammaproteobacteria</taxon>
        <taxon>Pseudomonadales</taxon>
        <taxon>Pseudomonadaceae</taxon>
        <taxon>Pseudomonas</taxon>
    </lineage>
</organism>
<dbReference type="EMBL" id="JBIUWZ010000003">
    <property type="protein sequence ID" value="MFJ2677187.1"/>
    <property type="molecule type" value="Genomic_DNA"/>
</dbReference>